<dbReference type="RefSeq" id="WP_165634825.1">
    <property type="nucleotide sequence ID" value="NZ_FNKK01000002.1"/>
</dbReference>
<gene>
    <name evidence="2" type="ORF">SAMN04489764_3515</name>
</gene>
<evidence type="ECO:0000313" key="3">
    <source>
        <dbReference type="Proteomes" id="UP000217103"/>
    </source>
</evidence>
<feature type="transmembrane region" description="Helical" evidence="1">
    <location>
        <begin position="32"/>
        <end position="50"/>
    </location>
</feature>
<evidence type="ECO:0008006" key="4">
    <source>
        <dbReference type="Google" id="ProtNLM"/>
    </source>
</evidence>
<dbReference type="Proteomes" id="UP000217103">
    <property type="component" value="Unassembled WGS sequence"/>
</dbReference>
<sequence length="51" mass="5342">MTDSWIAVAMMFVGLFLVGGVVSFLKQGLKVFAALLGVGAVLSIAAGVLWW</sequence>
<proteinExistence type="predicted"/>
<accession>A0A1H1GD18</accession>
<dbReference type="AlphaFoldDB" id="A0A1H1GD18"/>
<keyword evidence="1" id="KW-0812">Transmembrane</keyword>
<name>A0A1H1GD18_9ACTN</name>
<keyword evidence="1" id="KW-1133">Transmembrane helix</keyword>
<keyword evidence="1" id="KW-0472">Membrane</keyword>
<feature type="transmembrane region" description="Helical" evidence="1">
    <location>
        <begin position="6"/>
        <end position="25"/>
    </location>
</feature>
<organism evidence="2 3">
    <name type="scientific">Thermostaphylospora chromogena</name>
    <dbReference type="NCBI Taxonomy" id="35622"/>
    <lineage>
        <taxon>Bacteria</taxon>
        <taxon>Bacillati</taxon>
        <taxon>Actinomycetota</taxon>
        <taxon>Actinomycetes</taxon>
        <taxon>Streptosporangiales</taxon>
        <taxon>Thermomonosporaceae</taxon>
        <taxon>Thermostaphylospora</taxon>
    </lineage>
</organism>
<dbReference type="EMBL" id="FNKK01000002">
    <property type="protein sequence ID" value="SDR11057.1"/>
    <property type="molecule type" value="Genomic_DNA"/>
</dbReference>
<evidence type="ECO:0000256" key="1">
    <source>
        <dbReference type="SAM" id="Phobius"/>
    </source>
</evidence>
<reference evidence="2 3" key="1">
    <citation type="submission" date="2016-10" db="EMBL/GenBank/DDBJ databases">
        <authorList>
            <person name="de Groot N.N."/>
        </authorList>
    </citation>
    <scope>NUCLEOTIDE SEQUENCE [LARGE SCALE GENOMIC DNA]</scope>
    <source>
        <strain evidence="2 3">DSM 43794</strain>
    </source>
</reference>
<evidence type="ECO:0000313" key="2">
    <source>
        <dbReference type="EMBL" id="SDR11057.1"/>
    </source>
</evidence>
<keyword evidence="3" id="KW-1185">Reference proteome</keyword>
<protein>
    <recommendedName>
        <fullName evidence="4">Amidotransferase</fullName>
    </recommendedName>
</protein>